<keyword evidence="2" id="KW-1185">Reference proteome</keyword>
<dbReference type="EMBL" id="CP051682">
    <property type="protein sequence ID" value="QJD94940.1"/>
    <property type="molecule type" value="Genomic_DNA"/>
</dbReference>
<sequence length="122" mass="13594">MAIVVALVAITLLSLFREPERQKFNALLIAGASATYLSGGLGVWEFTFCATMTALAYFGFRHYYFIGTGWLLHVGWDVMHHLYGSPIIPFLPTSSAGCAVCDSLLALWFFCKAPSVFTWFRK</sequence>
<dbReference type="Pfam" id="PF19473">
    <property type="entry name" value="DUF6010"/>
    <property type="match status" value="1"/>
</dbReference>
<evidence type="ECO:0008006" key="3">
    <source>
        <dbReference type="Google" id="ProtNLM"/>
    </source>
</evidence>
<dbReference type="Proteomes" id="UP000503278">
    <property type="component" value="Chromosome"/>
</dbReference>
<dbReference type="KEGG" id="mrob:HH214_03115"/>
<evidence type="ECO:0000313" key="2">
    <source>
        <dbReference type="Proteomes" id="UP000503278"/>
    </source>
</evidence>
<dbReference type="InterPro" id="IPR046052">
    <property type="entry name" value="DUF6010"/>
</dbReference>
<gene>
    <name evidence="1" type="ORF">HH214_03115</name>
</gene>
<dbReference type="RefSeq" id="WP_169605957.1">
    <property type="nucleotide sequence ID" value="NZ_CP051682.1"/>
</dbReference>
<organism evidence="1 2">
    <name type="scientific">Mucilaginibacter robiniae</name>
    <dbReference type="NCBI Taxonomy" id="2728022"/>
    <lineage>
        <taxon>Bacteria</taxon>
        <taxon>Pseudomonadati</taxon>
        <taxon>Bacteroidota</taxon>
        <taxon>Sphingobacteriia</taxon>
        <taxon>Sphingobacteriales</taxon>
        <taxon>Sphingobacteriaceae</taxon>
        <taxon>Mucilaginibacter</taxon>
    </lineage>
</organism>
<accession>A0A7L5DV16</accession>
<evidence type="ECO:0000313" key="1">
    <source>
        <dbReference type="EMBL" id="QJD94940.1"/>
    </source>
</evidence>
<proteinExistence type="predicted"/>
<reference evidence="1 2" key="1">
    <citation type="submission" date="2020-04" db="EMBL/GenBank/DDBJ databases">
        <title>Genome sequencing of novel species.</title>
        <authorList>
            <person name="Heo J."/>
            <person name="Kim S.-J."/>
            <person name="Kim J.-S."/>
            <person name="Hong S.-B."/>
            <person name="Kwon S.-W."/>
        </authorList>
    </citation>
    <scope>NUCLEOTIDE SEQUENCE [LARGE SCALE GENOMIC DNA]</scope>
    <source>
        <strain evidence="1 2">F39-2</strain>
    </source>
</reference>
<protein>
    <recommendedName>
        <fullName evidence="3">Integral membrane protein</fullName>
    </recommendedName>
</protein>
<name>A0A7L5DV16_9SPHI</name>
<dbReference type="AlphaFoldDB" id="A0A7L5DV16"/>